<dbReference type="Gene3D" id="2.170.200.10">
    <property type="entry name" value="Papillomavirus E2 early protein domain"/>
    <property type="match status" value="1"/>
</dbReference>
<dbReference type="Pfam" id="PF00508">
    <property type="entry name" value="PPV_E2_N"/>
    <property type="match status" value="1"/>
</dbReference>
<dbReference type="Gene3D" id="3.30.70.330">
    <property type="match status" value="1"/>
</dbReference>
<dbReference type="GO" id="GO:0006275">
    <property type="term" value="P:regulation of DNA replication"/>
    <property type="evidence" value="ECO:0007669"/>
    <property type="project" value="UniProtKB-UniRule"/>
</dbReference>
<keyword evidence="8 12" id="KW-0805">Transcription regulation</keyword>
<evidence type="ECO:0000259" key="14">
    <source>
        <dbReference type="Pfam" id="PF00508"/>
    </source>
</evidence>
<gene>
    <name evidence="12" type="primary">E2</name>
</gene>
<feature type="compositionally biased region" description="Low complexity" evidence="13">
    <location>
        <begin position="241"/>
        <end position="250"/>
    </location>
</feature>
<dbReference type="SUPFAM" id="SSF54957">
    <property type="entry name" value="Viral DNA-binding domain"/>
    <property type="match status" value="1"/>
</dbReference>
<comment type="PTM">
    <text evidence="12">Phosphorylated.</text>
</comment>
<evidence type="ECO:0000256" key="5">
    <source>
        <dbReference type="ARBA" id="ARBA00022553"/>
    </source>
</evidence>
<proteinExistence type="inferred from homology"/>
<evidence type="ECO:0000256" key="9">
    <source>
        <dbReference type="ARBA" id="ARBA00023125"/>
    </source>
</evidence>
<keyword evidence="7 12" id="KW-0235">DNA replication</keyword>
<keyword evidence="6 12" id="KW-1048">Host nucleus</keyword>
<evidence type="ECO:0000256" key="3">
    <source>
        <dbReference type="ARBA" id="ARBA00022491"/>
    </source>
</evidence>
<dbReference type="InterPro" id="IPR001866">
    <property type="entry name" value="PPV_E2_N"/>
</dbReference>
<keyword evidence="11 12" id="KW-0804">Transcription</keyword>
<keyword evidence="5 12" id="KW-0597">Phosphoprotein</keyword>
<dbReference type="SUPFAM" id="SSF51332">
    <property type="entry name" value="E2 regulatory, transactivation domain"/>
    <property type="match status" value="1"/>
</dbReference>
<protein>
    <recommendedName>
        <fullName evidence="12">Regulatory protein E2</fullName>
    </recommendedName>
</protein>
<dbReference type="GO" id="GO:0003700">
    <property type="term" value="F:DNA-binding transcription factor activity"/>
    <property type="evidence" value="ECO:0007669"/>
    <property type="project" value="UniProtKB-UniRule"/>
</dbReference>
<dbReference type="InterPro" id="IPR000427">
    <property type="entry name" value="Papillomavirus_E2_C"/>
</dbReference>
<feature type="domain" description="Papillomavirus E2 N-terminal" evidence="14">
    <location>
        <begin position="1"/>
        <end position="199"/>
    </location>
</feature>
<keyword evidence="10 12" id="KW-0010">Activator</keyword>
<dbReference type="InterPro" id="IPR035975">
    <property type="entry name" value="E2/EBNA1_C_sf"/>
</dbReference>
<comment type="subcellular location">
    <subcellularLocation>
        <location evidence="1 12">Host nucleus</location>
    </subcellularLocation>
</comment>
<name>A0A1Q1PPB0_9PAPI</name>
<evidence type="ECO:0000256" key="8">
    <source>
        <dbReference type="ARBA" id="ARBA00023015"/>
    </source>
</evidence>
<evidence type="ECO:0000256" key="11">
    <source>
        <dbReference type="ARBA" id="ARBA00023163"/>
    </source>
</evidence>
<dbReference type="InterPro" id="IPR033668">
    <property type="entry name" value="Reg_prot_E2"/>
</dbReference>
<dbReference type="Pfam" id="PF00511">
    <property type="entry name" value="PPV_E2_C"/>
    <property type="match status" value="1"/>
</dbReference>
<dbReference type="GO" id="GO:0000166">
    <property type="term" value="F:nucleotide binding"/>
    <property type="evidence" value="ECO:0007669"/>
    <property type="project" value="UniProtKB-UniRule"/>
</dbReference>
<organism evidence="16">
    <name type="scientific">Human papillomavirus</name>
    <dbReference type="NCBI Taxonomy" id="10566"/>
    <lineage>
        <taxon>Viruses</taxon>
        <taxon>Monodnaviria</taxon>
        <taxon>Shotokuvirae</taxon>
        <taxon>Cossaviricota</taxon>
        <taxon>Papovaviricetes</taxon>
        <taxon>Zurhausenvirales</taxon>
        <taxon>Papillomaviridae</taxon>
    </lineage>
</organism>
<evidence type="ECO:0000259" key="15">
    <source>
        <dbReference type="Pfam" id="PF00511"/>
    </source>
</evidence>
<dbReference type="InterPro" id="IPR042503">
    <property type="entry name" value="Regulatory_protein_E2_N_1"/>
</dbReference>
<dbReference type="GO" id="GO:0042025">
    <property type="term" value="C:host cell nucleus"/>
    <property type="evidence" value="ECO:0007669"/>
    <property type="project" value="UniProtKB-SubCell"/>
</dbReference>
<feature type="compositionally biased region" description="Polar residues" evidence="13">
    <location>
        <begin position="214"/>
        <end position="230"/>
    </location>
</feature>
<evidence type="ECO:0000256" key="6">
    <source>
        <dbReference type="ARBA" id="ARBA00022562"/>
    </source>
</evidence>
<evidence type="ECO:0000256" key="10">
    <source>
        <dbReference type="ARBA" id="ARBA00023159"/>
    </source>
</evidence>
<comment type="subunit">
    <text evidence="12">Binds DNA as homodimer. Interacts with protein E1; this interaction greatly increases E1 DNA-binding activity. Interacts with protein L1; this interaction enhances E2-dependent replication and transcription activation. Interacts with protein L2; this interaction inhibits E2 transcriptional activity but not DNA replication function E2. Interacts with protein E7; this interaction inhibits E7 oncogenic activity. Interacts with host TAF1; this interaction modulates E2-dependent transcriptional regulation. Interacts with host BRD4; this interaction mediates E2 transcriptional activation function. Additionally, the interaction with host BRD4 on mitotic chromosomes mediates tethering of the viral genome. Interacts with host TOPBP1; this interaction is required for optimal viral DNA replication.</text>
</comment>
<feature type="domain" description="Papillomavirus E2 C-terminal" evidence="15">
    <location>
        <begin position="320"/>
        <end position="398"/>
    </location>
</feature>
<feature type="region of interest" description="Disordered" evidence="13">
    <location>
        <begin position="200"/>
        <end position="301"/>
    </location>
</feature>
<dbReference type="InterPro" id="IPR042504">
    <property type="entry name" value="Regulatory_protein_E2_N_2"/>
</dbReference>
<evidence type="ECO:0000313" key="16">
    <source>
        <dbReference type="EMBL" id="AQM73651.1"/>
    </source>
</evidence>
<evidence type="ECO:0000256" key="13">
    <source>
        <dbReference type="SAM" id="MobiDB-lite"/>
    </source>
</evidence>
<accession>A0A1Q1PPB0</accession>
<comment type="function">
    <text evidence="12">Plays a role in the initiation of viral DNA replication. A dimer of E2 interacts with a dimer of E1 in order to improve specificity of E1 DNA binding activity. Once the complex recognizes and binds DNA at specific sites, the E2 dimer is removed from DNA. E2 also regulates viral transcription through binding to the E2RE response element (5'-ACCNNNNNNGGT-3') present in multiple copies in the regulatory regions of the viral genome. Activates or represses transcription depending on E2RE's position with regards to proximal promoter elements including the TATA-box. Repression occurs by sterically hindering the assembly of the transcription initiation complex.</text>
</comment>
<keyword evidence="9 12" id="KW-0238">DNA-binding</keyword>
<dbReference type="Gene3D" id="1.10.287.30">
    <property type="entry name" value="E2 (early) protein, N terminal domain, subdomain 1"/>
    <property type="match status" value="1"/>
</dbReference>
<dbReference type="GO" id="GO:0006260">
    <property type="term" value="P:DNA replication"/>
    <property type="evidence" value="ECO:0007669"/>
    <property type="project" value="UniProtKB-KW"/>
</dbReference>
<evidence type="ECO:0000256" key="2">
    <source>
        <dbReference type="ARBA" id="ARBA00007794"/>
    </source>
</evidence>
<keyword evidence="3 12" id="KW-0678">Repressor</keyword>
<evidence type="ECO:0000256" key="1">
    <source>
        <dbReference type="ARBA" id="ARBA00004147"/>
    </source>
</evidence>
<dbReference type="InterPro" id="IPR012677">
    <property type="entry name" value="Nucleotide-bd_a/b_plait_sf"/>
</dbReference>
<dbReference type="HAMAP" id="MF_04001">
    <property type="entry name" value="PPV_E2"/>
    <property type="match status" value="1"/>
</dbReference>
<dbReference type="GO" id="GO:0003677">
    <property type="term" value="F:DNA binding"/>
    <property type="evidence" value="ECO:0007669"/>
    <property type="project" value="UniProtKB-UniRule"/>
</dbReference>
<comment type="caution">
    <text evidence="12">Lacks conserved residue(s) required for the propagation of feature annotation.</text>
</comment>
<keyword evidence="4 12" id="KW-0244">Early protein</keyword>
<evidence type="ECO:0000256" key="7">
    <source>
        <dbReference type="ARBA" id="ARBA00022705"/>
    </source>
</evidence>
<dbReference type="GO" id="GO:0006351">
    <property type="term" value="P:DNA-templated transcription"/>
    <property type="evidence" value="ECO:0007669"/>
    <property type="project" value="UniProtKB-UniRule"/>
</dbReference>
<comment type="similarity">
    <text evidence="12">Belongs to the papillomaviridae E2 protein family.</text>
</comment>
<feature type="region of interest" description="DNA-binding domain" evidence="12">
    <location>
        <begin position="318"/>
        <end position="401"/>
    </location>
</feature>
<sequence>MEWLTDRFNAVQEALLNLIEQGAEDLESQIQYWSLVRRENVMMYYGRKENLTRIGLQPLPLLAVSEYNAKQAIHMVLLLKSLQKSPYASERWTLQDASAELINTQPKNCFKKQAYTVEVYFDNNKNNTFTYVNWDFIYYQDGEDRWHRVPGLVDYNGLYYQEIGGDQVYFTLFDADAHKYGHTGYWTVVFKNETLVAPVTSSAKPSSSFSGKTYSASVSNAPENTVSTSESPRRLQKPEVGSSTGETTPTRGRRRREQRERSPETTTPTPTKRRRTGGRRGGPTVRSFPSPEEVGTRHRSLPRTGLPRLRRLEEEAWDPPILIIAGPANPLKCWRYRKTQQNAVGCLSMSTIFTWVGDTSSADARGRMLVAFRNETERAEFVKHLHLPKNASFAYGSLDKL</sequence>
<feature type="compositionally biased region" description="Low complexity" evidence="13">
    <location>
        <begin position="200"/>
        <end position="213"/>
    </location>
</feature>
<dbReference type="InterPro" id="IPR036050">
    <property type="entry name" value="Regulatory_protein_E2_N"/>
</dbReference>
<dbReference type="GO" id="GO:0039693">
    <property type="term" value="P:viral DNA genome replication"/>
    <property type="evidence" value="ECO:0007669"/>
    <property type="project" value="UniProtKB-UniRule"/>
</dbReference>
<evidence type="ECO:0000256" key="4">
    <source>
        <dbReference type="ARBA" id="ARBA00022518"/>
    </source>
</evidence>
<reference evidence="16" key="1">
    <citation type="journal article" date="2016" name="J. Am. Acad. Dermatol.">
        <title>Human polyomavirus 6 and 7 are associated with pruritic and dyskeratotic dermatoses.</title>
        <authorList>
            <person name="Nguyen K.D."/>
            <person name="Lee E.E."/>
            <person name="Yue Y."/>
            <person name="Stork J."/>
            <person name="Pock L."/>
            <person name="North J.P."/>
            <person name="Vandergriff T."/>
            <person name="Cockerell C."/>
            <person name="Hosler G.A."/>
            <person name="Pastrana D.V."/>
            <person name="Buck C.B."/>
            <person name="Wang R.C."/>
        </authorList>
    </citation>
    <scope>NUCLEOTIDE SEQUENCE</scope>
    <source>
        <strain evidence="16">Dysk1</strain>
    </source>
</reference>
<dbReference type="EMBL" id="KX781280">
    <property type="protein sequence ID" value="AQM73651.1"/>
    <property type="molecule type" value="Genomic_DNA"/>
</dbReference>
<evidence type="ECO:0000256" key="12">
    <source>
        <dbReference type="HAMAP-Rule" id="MF_04001"/>
    </source>
</evidence>
<comment type="similarity">
    <text evidence="2">Belongs to the papillomaviridae E8^E2C protein family.</text>
</comment>